<proteinExistence type="predicted"/>
<organism evidence="1 2">
    <name type="scientific">Aphanomyces astaci</name>
    <name type="common">Crayfish plague agent</name>
    <dbReference type="NCBI Taxonomy" id="112090"/>
    <lineage>
        <taxon>Eukaryota</taxon>
        <taxon>Sar</taxon>
        <taxon>Stramenopiles</taxon>
        <taxon>Oomycota</taxon>
        <taxon>Saprolegniomycetes</taxon>
        <taxon>Saprolegniales</taxon>
        <taxon>Verrucalvaceae</taxon>
        <taxon>Aphanomyces</taxon>
    </lineage>
</organism>
<dbReference type="PANTHER" id="PTHR41752">
    <property type="entry name" value="PROFILIN"/>
    <property type="match status" value="1"/>
</dbReference>
<dbReference type="InterPro" id="IPR036140">
    <property type="entry name" value="PFN_sf"/>
</dbReference>
<dbReference type="SUPFAM" id="SSF55770">
    <property type="entry name" value="Profilin (actin-binding protein)"/>
    <property type="match status" value="1"/>
</dbReference>
<dbReference type="PANTHER" id="PTHR41752:SF1">
    <property type="entry name" value="PROFILIN"/>
    <property type="match status" value="1"/>
</dbReference>
<dbReference type="VEuPathDB" id="FungiDB:H257_06918"/>
<protein>
    <recommendedName>
        <fullName evidence="3">Profilin</fullName>
    </recommendedName>
</protein>
<evidence type="ECO:0008006" key="3">
    <source>
        <dbReference type="Google" id="ProtNLM"/>
    </source>
</evidence>
<reference evidence="1 2" key="1">
    <citation type="submission" date="2018-08" db="EMBL/GenBank/DDBJ databases">
        <title>Aphanomyces genome sequencing and annotation.</title>
        <authorList>
            <person name="Minardi D."/>
            <person name="Oidtmann B."/>
            <person name="Van Der Giezen M."/>
            <person name="Studholme D.J."/>
        </authorList>
    </citation>
    <scope>NUCLEOTIDE SEQUENCE [LARGE SCALE GENOMIC DNA]</scope>
    <source>
        <strain evidence="1 2">SA</strain>
    </source>
</reference>
<evidence type="ECO:0000313" key="1">
    <source>
        <dbReference type="EMBL" id="RHY37739.1"/>
    </source>
</evidence>
<dbReference type="Gene3D" id="3.30.450.30">
    <property type="entry name" value="Dynein light chain 2a, cytoplasmic"/>
    <property type="match status" value="1"/>
</dbReference>
<dbReference type="Proteomes" id="UP000265716">
    <property type="component" value="Unassembled WGS sequence"/>
</dbReference>
<dbReference type="GO" id="GO:0003779">
    <property type="term" value="F:actin binding"/>
    <property type="evidence" value="ECO:0007669"/>
    <property type="project" value="InterPro"/>
</dbReference>
<evidence type="ECO:0000313" key="2">
    <source>
        <dbReference type="Proteomes" id="UP000265716"/>
    </source>
</evidence>
<dbReference type="Pfam" id="PF00235">
    <property type="entry name" value="Profilin"/>
    <property type="match status" value="1"/>
</dbReference>
<accession>A0A397C0E6</accession>
<gene>
    <name evidence="1" type="ORF">DYB38_004804</name>
</gene>
<dbReference type="InterPro" id="IPR048278">
    <property type="entry name" value="PFN"/>
</dbReference>
<sequence>MEGDMNPTVLAAMKAQKEWAKAVAFNQEGKVIAATAKPLDGEIAAFLKLFDSRDDTMGTGIVYLNEQYDVHRFHPPLIYGRRGDPAKGEGEGIAICKVEKASVYVLITYVLPTLSSRAVPQLQEFCAQQFALAVVHNPNASKPNKDTNEYCRERAEQRTWALSSNV</sequence>
<comment type="caution">
    <text evidence="1">The sequence shown here is derived from an EMBL/GenBank/DDBJ whole genome shotgun (WGS) entry which is preliminary data.</text>
</comment>
<dbReference type="AlphaFoldDB" id="A0A397C0E6"/>
<name>A0A397C0E6_APHAT</name>
<dbReference type="EMBL" id="QUTC01012067">
    <property type="protein sequence ID" value="RHY37739.1"/>
    <property type="molecule type" value="Genomic_DNA"/>
</dbReference>